<dbReference type="AlphaFoldDB" id="A0A238WBA0"/>
<keyword evidence="1" id="KW-0732">Signal</keyword>
<organism evidence="3 4">
    <name type="scientific">Dokdonia pacifica</name>
    <dbReference type="NCBI Taxonomy" id="1627892"/>
    <lineage>
        <taxon>Bacteria</taxon>
        <taxon>Pseudomonadati</taxon>
        <taxon>Bacteroidota</taxon>
        <taxon>Flavobacteriia</taxon>
        <taxon>Flavobacteriales</taxon>
        <taxon>Flavobacteriaceae</taxon>
        <taxon>Dokdonia</taxon>
    </lineage>
</organism>
<dbReference type="InterPro" id="IPR029010">
    <property type="entry name" value="ThuA-like"/>
</dbReference>
<evidence type="ECO:0000259" key="2">
    <source>
        <dbReference type="Pfam" id="PF06283"/>
    </source>
</evidence>
<evidence type="ECO:0000313" key="3">
    <source>
        <dbReference type="EMBL" id="SNR43855.1"/>
    </source>
</evidence>
<feature type="domain" description="ThuA-like" evidence="2">
    <location>
        <begin position="41"/>
        <end position="254"/>
    </location>
</feature>
<dbReference type="EMBL" id="FZNY01000001">
    <property type="protein sequence ID" value="SNR43855.1"/>
    <property type="molecule type" value="Genomic_DNA"/>
</dbReference>
<dbReference type="InterPro" id="IPR029062">
    <property type="entry name" value="Class_I_gatase-like"/>
</dbReference>
<accession>A0A238WBA0</accession>
<dbReference type="Proteomes" id="UP000198379">
    <property type="component" value="Unassembled WGS sequence"/>
</dbReference>
<dbReference type="Pfam" id="PF06283">
    <property type="entry name" value="ThuA"/>
    <property type="match status" value="1"/>
</dbReference>
<reference evidence="3 4" key="1">
    <citation type="submission" date="2017-06" db="EMBL/GenBank/DDBJ databases">
        <authorList>
            <person name="Kim H.J."/>
            <person name="Triplett B.A."/>
        </authorList>
    </citation>
    <scope>NUCLEOTIDE SEQUENCE [LARGE SCALE GENOMIC DNA]</scope>
    <source>
        <strain evidence="3 4">DSM 25597</strain>
    </source>
</reference>
<dbReference type="PANTHER" id="PTHR40469:SF2">
    <property type="entry name" value="GALACTOSE-BINDING DOMAIN-LIKE SUPERFAMILY PROTEIN"/>
    <property type="match status" value="1"/>
</dbReference>
<evidence type="ECO:0000256" key="1">
    <source>
        <dbReference type="SAM" id="SignalP"/>
    </source>
</evidence>
<keyword evidence="4" id="KW-1185">Reference proteome</keyword>
<sequence>MKIKLIALSFFIGILLSACAKKNTEAANTSLATEKQTQTKKVLVFTKTLGWRHKSIETGIATIKDFGKTHNFVVEHTEDSTHFSTAFLPQYDAIVFLSTTGNVLDNEAQKKFEAYIQGGGSYLGIHAAADTEYEWPWYGKLVGGYFESHPNNPNIRKATVQKTINKHGSTKHYESSFSRDDEWYNYKNLNPTITAVLQLDETSYEGGTNGDFHPIAWYHLYDGGKAFYTGGGHTKESYEEIGFRKHLEEALLWCLE</sequence>
<dbReference type="PROSITE" id="PS51257">
    <property type="entry name" value="PROKAR_LIPOPROTEIN"/>
    <property type="match status" value="1"/>
</dbReference>
<feature type="chain" id="PRO_5012557002" description="ThuA-like domain-containing protein" evidence="1">
    <location>
        <begin position="21"/>
        <end position="256"/>
    </location>
</feature>
<dbReference type="OrthoDB" id="9816308at2"/>
<feature type="signal peptide" evidence="1">
    <location>
        <begin position="1"/>
        <end position="20"/>
    </location>
</feature>
<gene>
    <name evidence="3" type="ORF">SAMN06265376_101903</name>
</gene>
<proteinExistence type="predicted"/>
<dbReference type="RefSeq" id="WP_089370212.1">
    <property type="nucleotide sequence ID" value="NZ_BMEP01000002.1"/>
</dbReference>
<protein>
    <recommendedName>
        <fullName evidence="2">ThuA-like domain-containing protein</fullName>
    </recommendedName>
</protein>
<name>A0A238WBA0_9FLAO</name>
<dbReference type="Gene3D" id="3.40.50.880">
    <property type="match status" value="1"/>
</dbReference>
<dbReference type="SUPFAM" id="SSF52317">
    <property type="entry name" value="Class I glutamine amidotransferase-like"/>
    <property type="match status" value="1"/>
</dbReference>
<evidence type="ECO:0000313" key="4">
    <source>
        <dbReference type="Proteomes" id="UP000198379"/>
    </source>
</evidence>
<dbReference type="PANTHER" id="PTHR40469">
    <property type="entry name" value="SECRETED GLYCOSYL HYDROLASE"/>
    <property type="match status" value="1"/>
</dbReference>